<dbReference type="EMBL" id="BAABFA010000024">
    <property type="protein sequence ID" value="GAA4470402.1"/>
    <property type="molecule type" value="Genomic_DNA"/>
</dbReference>
<reference evidence="8" key="1">
    <citation type="journal article" date="2019" name="Int. J. Syst. Evol. Microbiol.">
        <title>The Global Catalogue of Microorganisms (GCM) 10K type strain sequencing project: providing services to taxonomists for standard genome sequencing and annotation.</title>
        <authorList>
            <consortium name="The Broad Institute Genomics Platform"/>
            <consortium name="The Broad Institute Genome Sequencing Center for Infectious Disease"/>
            <person name="Wu L."/>
            <person name="Ma J."/>
        </authorList>
    </citation>
    <scope>NUCLEOTIDE SEQUENCE [LARGE SCALE GENOMIC DNA]</scope>
    <source>
        <strain evidence="8">JCM 32105</strain>
    </source>
</reference>
<evidence type="ECO:0000256" key="2">
    <source>
        <dbReference type="ARBA" id="ARBA00022723"/>
    </source>
</evidence>
<dbReference type="Proteomes" id="UP001500067">
    <property type="component" value="Unassembled WGS sequence"/>
</dbReference>
<dbReference type="PROSITE" id="PS51257">
    <property type="entry name" value="PROKAR_LIPOPROTEIN"/>
    <property type="match status" value="1"/>
</dbReference>
<gene>
    <name evidence="7" type="ORF">GCM10023093_31620</name>
</gene>
<name>A0ABP8NPR6_9BACT</name>
<sequence>MRKLSIIIAAMALAGCFASSKAPKPSQRDLARVEGKFSGYTLAQLNEGRELYKQHCGNCHGLKSPSSESEAEWKEIVPDMAKRANKNGVVINAPSEKLILKYLITMSGSVPASRH</sequence>
<evidence type="ECO:0000256" key="5">
    <source>
        <dbReference type="SAM" id="SignalP"/>
    </source>
</evidence>
<organism evidence="7 8">
    <name type="scientific">Nemorincola caseinilytica</name>
    <dbReference type="NCBI Taxonomy" id="2054315"/>
    <lineage>
        <taxon>Bacteria</taxon>
        <taxon>Pseudomonadati</taxon>
        <taxon>Bacteroidota</taxon>
        <taxon>Chitinophagia</taxon>
        <taxon>Chitinophagales</taxon>
        <taxon>Chitinophagaceae</taxon>
        <taxon>Nemorincola</taxon>
    </lineage>
</organism>
<feature type="signal peptide" evidence="5">
    <location>
        <begin position="1"/>
        <end position="21"/>
    </location>
</feature>
<comment type="caution">
    <text evidence="7">The sequence shown here is derived from an EMBL/GenBank/DDBJ whole genome shotgun (WGS) entry which is preliminary data.</text>
</comment>
<evidence type="ECO:0000313" key="7">
    <source>
        <dbReference type="EMBL" id="GAA4470402.1"/>
    </source>
</evidence>
<evidence type="ECO:0000256" key="3">
    <source>
        <dbReference type="ARBA" id="ARBA00023004"/>
    </source>
</evidence>
<feature type="chain" id="PRO_5045274801" description="Cytochrome c domain-containing protein" evidence="5">
    <location>
        <begin position="22"/>
        <end position="115"/>
    </location>
</feature>
<keyword evidence="1 4" id="KW-0349">Heme</keyword>
<accession>A0ABP8NPR6</accession>
<evidence type="ECO:0000313" key="8">
    <source>
        <dbReference type="Proteomes" id="UP001500067"/>
    </source>
</evidence>
<dbReference type="SUPFAM" id="SSF46626">
    <property type="entry name" value="Cytochrome c"/>
    <property type="match status" value="1"/>
</dbReference>
<keyword evidence="5" id="KW-0732">Signal</keyword>
<proteinExistence type="predicted"/>
<keyword evidence="3 4" id="KW-0408">Iron</keyword>
<evidence type="ECO:0000256" key="1">
    <source>
        <dbReference type="ARBA" id="ARBA00022617"/>
    </source>
</evidence>
<dbReference type="PROSITE" id="PS51007">
    <property type="entry name" value="CYTC"/>
    <property type="match status" value="1"/>
</dbReference>
<protein>
    <recommendedName>
        <fullName evidence="6">Cytochrome c domain-containing protein</fullName>
    </recommendedName>
</protein>
<evidence type="ECO:0000259" key="6">
    <source>
        <dbReference type="PROSITE" id="PS51007"/>
    </source>
</evidence>
<feature type="domain" description="Cytochrome c" evidence="6">
    <location>
        <begin position="43"/>
        <end position="115"/>
    </location>
</feature>
<dbReference type="InterPro" id="IPR036909">
    <property type="entry name" value="Cyt_c-like_dom_sf"/>
</dbReference>
<dbReference type="RefSeq" id="WP_345085511.1">
    <property type="nucleotide sequence ID" value="NZ_BAABFA010000024.1"/>
</dbReference>
<dbReference type="Gene3D" id="1.10.760.10">
    <property type="entry name" value="Cytochrome c-like domain"/>
    <property type="match status" value="1"/>
</dbReference>
<keyword evidence="2 4" id="KW-0479">Metal-binding</keyword>
<keyword evidence="8" id="KW-1185">Reference proteome</keyword>
<evidence type="ECO:0000256" key="4">
    <source>
        <dbReference type="PROSITE-ProRule" id="PRU00433"/>
    </source>
</evidence>
<dbReference type="InterPro" id="IPR009056">
    <property type="entry name" value="Cyt_c-like_dom"/>
</dbReference>